<proteinExistence type="predicted"/>
<organism evidence="1 2">
    <name type="scientific">Neogobius melanostomus</name>
    <name type="common">round goby</name>
    <dbReference type="NCBI Taxonomy" id="47308"/>
    <lineage>
        <taxon>Eukaryota</taxon>
        <taxon>Metazoa</taxon>
        <taxon>Chordata</taxon>
        <taxon>Craniata</taxon>
        <taxon>Vertebrata</taxon>
        <taxon>Euteleostomi</taxon>
        <taxon>Actinopterygii</taxon>
        <taxon>Neopterygii</taxon>
        <taxon>Teleostei</taxon>
        <taxon>Neoteleostei</taxon>
        <taxon>Acanthomorphata</taxon>
        <taxon>Gobiaria</taxon>
        <taxon>Gobiiformes</taxon>
        <taxon>Gobioidei</taxon>
        <taxon>Gobiidae</taxon>
        <taxon>Benthophilinae</taxon>
        <taxon>Neogobiini</taxon>
        <taxon>Neogobius</taxon>
    </lineage>
</organism>
<protein>
    <submittedName>
        <fullName evidence="1">Uncharacterized protein</fullName>
    </submittedName>
</protein>
<dbReference type="Proteomes" id="UP000694523">
    <property type="component" value="Unplaced"/>
</dbReference>
<name>A0A8C6T5B6_9GOBI</name>
<dbReference type="AlphaFoldDB" id="A0A8C6T5B6"/>
<sequence length="69" mass="7492">MATQESSISLICGYEPGALWPTAARTLMYVPHTHVFAENGLAALQVRPGMVLQSGPPFIFPVRTFSLCI</sequence>
<keyword evidence="2" id="KW-1185">Reference proteome</keyword>
<evidence type="ECO:0000313" key="2">
    <source>
        <dbReference type="Proteomes" id="UP000694523"/>
    </source>
</evidence>
<evidence type="ECO:0000313" key="1">
    <source>
        <dbReference type="Ensembl" id="ENSNMLP00000013064.1"/>
    </source>
</evidence>
<dbReference type="Ensembl" id="ENSNMLT00000014719.1">
    <property type="protein sequence ID" value="ENSNMLP00000013064.1"/>
    <property type="gene ID" value="ENSNMLG00000008819.1"/>
</dbReference>
<reference evidence="1" key="1">
    <citation type="submission" date="2025-08" db="UniProtKB">
        <authorList>
            <consortium name="Ensembl"/>
        </authorList>
    </citation>
    <scope>IDENTIFICATION</scope>
</reference>
<accession>A0A8C6T5B6</accession>
<reference evidence="1" key="2">
    <citation type="submission" date="2025-09" db="UniProtKB">
        <authorList>
            <consortium name="Ensembl"/>
        </authorList>
    </citation>
    <scope>IDENTIFICATION</scope>
</reference>